<dbReference type="PANTHER" id="PTHR37835">
    <property type="entry name" value="ALPHA-CLOSTRIPAIN"/>
    <property type="match status" value="1"/>
</dbReference>
<dbReference type="AlphaFoldDB" id="A0A6H0KLL5"/>
<protein>
    <recommendedName>
        <fullName evidence="3">Clostripain</fullName>
    </recommendedName>
</protein>
<evidence type="ECO:0000313" key="1">
    <source>
        <dbReference type="EMBL" id="QIU93257.1"/>
    </source>
</evidence>
<organism evidence="1 2">
    <name type="scientific">Bacteroides faecium</name>
    <dbReference type="NCBI Taxonomy" id="2715212"/>
    <lineage>
        <taxon>Bacteria</taxon>
        <taxon>Pseudomonadati</taxon>
        <taxon>Bacteroidota</taxon>
        <taxon>Bacteroidia</taxon>
        <taxon>Bacteroidales</taxon>
        <taxon>Bacteroidaceae</taxon>
        <taxon>Bacteroides</taxon>
    </lineage>
</organism>
<dbReference type="Proteomes" id="UP000501780">
    <property type="component" value="Chromosome"/>
</dbReference>
<dbReference type="PANTHER" id="PTHR37835:SF1">
    <property type="entry name" value="ALPHA-CLOSTRIPAIN"/>
    <property type="match status" value="1"/>
</dbReference>
<evidence type="ECO:0008006" key="3">
    <source>
        <dbReference type="Google" id="ProtNLM"/>
    </source>
</evidence>
<sequence length="637" mass="71450">MKTSKITNRIICFITILLCCTSLRSENKSNFTLFIYMNGSNLESKYKLATSNIEDIAQSITLPKETSDYHHLTILLLMGGTKQWHLGENISSQPIPSDSIVYVRITYDGFQKIRSLKNQSIGDPSTLKEFIRYGTEYFPAERYGLIFWNHGAGSVTGFGYDELNPANTSLSLAEIRSGLAISDSAQPIPQFAFIGFDACLMATLETAESVSPYAKYLVASQELEPGKGWNYKSIISSLCTDPKIPDEALCRLIVDSFIEGYQDKKEEQVTLSVTDLKKVHALTENIKELSEKVYATFGSPNTTMSSNSYKKISGYRIASKSFGMPALTYYGPDMVDVLDFCRHISKTAPLTEAIKKNIEETVIYSRTSDNLKNEPICGLSVYFPCYNLNVAKNLTGYCGLGSEDGYFHLVTAFAQELVTGRSKEKVANVVKNNSSTLLSTEMILKLRKIYTTVQVAQDGRWISYGLDGADVTLNDEGAIIKTDKDKKIVEAWDQKWICIGDKPVTAYMMLSARKDSLVYTVPVTLNNEPCDLIIKYDNIKKSGSIYGARQTSNQLIPGKGMLEIKANDAITFRYEQFDDNDSINYIQSTDTIIVQQDRSNLSVRTTTVPKGKYRYGYCLVDLYGRKYYTKFTDYDVK</sequence>
<accession>A0A6H0KLL5</accession>
<dbReference type="RefSeq" id="WP_167960228.1">
    <property type="nucleotide sequence ID" value="NZ_CP050831.1"/>
</dbReference>
<evidence type="ECO:0000313" key="2">
    <source>
        <dbReference type="Proteomes" id="UP000501780"/>
    </source>
</evidence>
<dbReference type="Pfam" id="PF03415">
    <property type="entry name" value="Peptidase_C11"/>
    <property type="match status" value="1"/>
</dbReference>
<reference evidence="1 2" key="1">
    <citation type="submission" date="2020-03" db="EMBL/GenBank/DDBJ databases">
        <title>Genomic analysis of Bacteroides faecium CBA7301.</title>
        <authorList>
            <person name="Kim J."/>
            <person name="Roh S.W."/>
        </authorList>
    </citation>
    <scope>NUCLEOTIDE SEQUENCE [LARGE SCALE GENOMIC DNA]</scope>
    <source>
        <strain evidence="1 2">CBA7301</strain>
    </source>
</reference>
<name>A0A6H0KLL5_9BACE</name>
<keyword evidence="2" id="KW-1185">Reference proteome</keyword>
<dbReference type="Gene3D" id="3.40.50.11970">
    <property type="match status" value="1"/>
</dbReference>
<dbReference type="EMBL" id="CP050831">
    <property type="protein sequence ID" value="QIU93257.1"/>
    <property type="molecule type" value="Genomic_DNA"/>
</dbReference>
<proteinExistence type="predicted"/>
<dbReference type="InterPro" id="IPR005077">
    <property type="entry name" value="Peptidase_C11"/>
</dbReference>
<dbReference type="KEGG" id="bfc:BacF7301_03440"/>
<gene>
    <name evidence="1" type="ORF">BacF7301_03440</name>
</gene>